<reference evidence="2 3" key="1">
    <citation type="submission" date="2023-03" db="EMBL/GenBank/DDBJ databases">
        <title>YIM 152171 draft genome.</title>
        <authorList>
            <person name="Yang Z."/>
        </authorList>
    </citation>
    <scope>NUCLEOTIDE SEQUENCE [LARGE SCALE GENOMIC DNA]</scope>
    <source>
        <strain evidence="2 3">YIM 152171</strain>
    </source>
</reference>
<dbReference type="RefSeq" id="WP_327787916.1">
    <property type="nucleotide sequence ID" value="NZ_JARGEQ010000024.1"/>
</dbReference>
<organism evidence="2 3">
    <name type="scientific">Marinimicrococcus flavescens</name>
    <dbReference type="NCBI Taxonomy" id="3031815"/>
    <lineage>
        <taxon>Bacteria</taxon>
        <taxon>Pseudomonadati</taxon>
        <taxon>Pseudomonadota</taxon>
        <taxon>Alphaproteobacteria</taxon>
        <taxon>Geminicoccales</taxon>
        <taxon>Geminicoccaceae</taxon>
        <taxon>Marinimicrococcus</taxon>
    </lineage>
</organism>
<evidence type="ECO:0000313" key="3">
    <source>
        <dbReference type="Proteomes" id="UP001301140"/>
    </source>
</evidence>
<sequence>MEQPSYQAADNQNVQDEVAFLLQWNDDAIGRSGNQAPADAGGRRSAGKLPLAPGPAPDEAARYRTCCIGAALDGY</sequence>
<comment type="caution">
    <text evidence="2">The sequence shown here is derived from an EMBL/GenBank/DDBJ whole genome shotgun (WGS) entry which is preliminary data.</text>
</comment>
<evidence type="ECO:0000256" key="1">
    <source>
        <dbReference type="SAM" id="MobiDB-lite"/>
    </source>
</evidence>
<feature type="region of interest" description="Disordered" evidence="1">
    <location>
        <begin position="30"/>
        <end position="59"/>
    </location>
</feature>
<evidence type="ECO:0000313" key="2">
    <source>
        <dbReference type="EMBL" id="MDF1585498.1"/>
    </source>
</evidence>
<gene>
    <name evidence="2" type="ORF">PZ740_03750</name>
</gene>
<proteinExistence type="predicted"/>
<keyword evidence="3" id="KW-1185">Reference proteome</keyword>
<protein>
    <submittedName>
        <fullName evidence="2">Uncharacterized protein</fullName>
    </submittedName>
</protein>
<name>A0AAP3UXU8_9PROT</name>
<dbReference type="EMBL" id="JARGEQ010000024">
    <property type="protein sequence ID" value="MDF1585498.1"/>
    <property type="molecule type" value="Genomic_DNA"/>
</dbReference>
<dbReference type="Proteomes" id="UP001301140">
    <property type="component" value="Unassembled WGS sequence"/>
</dbReference>
<accession>A0AAP3UXU8</accession>
<dbReference type="AlphaFoldDB" id="A0AAP3UXU8"/>